<protein>
    <submittedName>
        <fullName evidence="2">Uncharacterized protein</fullName>
    </submittedName>
</protein>
<accession>A0A8S9MQS7</accession>
<feature type="compositionally biased region" description="Basic and acidic residues" evidence="1">
    <location>
        <begin position="371"/>
        <end position="387"/>
    </location>
</feature>
<feature type="compositionally biased region" description="Basic and acidic residues" evidence="1">
    <location>
        <begin position="396"/>
        <end position="412"/>
    </location>
</feature>
<gene>
    <name evidence="2" type="ORF">F2Q69_00055755</name>
</gene>
<feature type="compositionally biased region" description="Basic residues" evidence="1">
    <location>
        <begin position="250"/>
        <end position="266"/>
    </location>
</feature>
<name>A0A8S9MQS7_BRACR</name>
<feature type="region of interest" description="Disordered" evidence="1">
    <location>
        <begin position="362"/>
        <end position="412"/>
    </location>
</feature>
<dbReference type="Proteomes" id="UP000712600">
    <property type="component" value="Unassembled WGS sequence"/>
</dbReference>
<feature type="region of interest" description="Disordered" evidence="1">
    <location>
        <begin position="236"/>
        <end position="270"/>
    </location>
</feature>
<evidence type="ECO:0000256" key="1">
    <source>
        <dbReference type="SAM" id="MobiDB-lite"/>
    </source>
</evidence>
<proteinExistence type="predicted"/>
<sequence length="412" mass="46468">MLGKEDWNLGSRTDIQLNQSNHTEDGLHPTIETANRPLIGVMIKTSVYIMAQDVTHILPRGDQTYKQTVMGTHVHRLETDCLTLKIALGLRKQETSVYREYLKEVNGGQYKKALPHVNLTSHILPLLDPTENRCTPPVLELVKTYIGLVIVTSHQMKKDQANAGRLQGVTDHHQEDGRHRHSSGGSSNPSNSRAAGKAPMDQSPIRTLSEDRRHVFFRLGPMGDSEETIIEDIPLPRRSGLGNMTNLKAQGKKKSSTPSASRKRSVKSPLHVKQAIGLRLNPATPHRRGTWRIAGVKERERQTQPDVDPFMAFEAQRTHEGLLHQSPESLIMAEALSGVSQLRHTPKDGVFEERLYKTFNRRRPRGGYGSRGDRGETEAYEADERVGGRQLNRARRPPETERVRPQRYVKDE</sequence>
<organism evidence="2 3">
    <name type="scientific">Brassica cretica</name>
    <name type="common">Mustard</name>
    <dbReference type="NCBI Taxonomy" id="69181"/>
    <lineage>
        <taxon>Eukaryota</taxon>
        <taxon>Viridiplantae</taxon>
        <taxon>Streptophyta</taxon>
        <taxon>Embryophyta</taxon>
        <taxon>Tracheophyta</taxon>
        <taxon>Spermatophyta</taxon>
        <taxon>Magnoliopsida</taxon>
        <taxon>eudicotyledons</taxon>
        <taxon>Gunneridae</taxon>
        <taxon>Pentapetalae</taxon>
        <taxon>rosids</taxon>
        <taxon>malvids</taxon>
        <taxon>Brassicales</taxon>
        <taxon>Brassicaceae</taxon>
        <taxon>Brassiceae</taxon>
        <taxon>Brassica</taxon>
    </lineage>
</organism>
<dbReference type="EMBL" id="QGKX02002183">
    <property type="protein sequence ID" value="KAF3485626.1"/>
    <property type="molecule type" value="Genomic_DNA"/>
</dbReference>
<feature type="compositionally biased region" description="Low complexity" evidence="1">
    <location>
        <begin position="183"/>
        <end position="196"/>
    </location>
</feature>
<evidence type="ECO:0000313" key="2">
    <source>
        <dbReference type="EMBL" id="KAF3485626.1"/>
    </source>
</evidence>
<comment type="caution">
    <text evidence="2">The sequence shown here is derived from an EMBL/GenBank/DDBJ whole genome shotgun (WGS) entry which is preliminary data.</text>
</comment>
<dbReference type="AlphaFoldDB" id="A0A8S9MQS7"/>
<reference evidence="2" key="1">
    <citation type="submission" date="2019-12" db="EMBL/GenBank/DDBJ databases">
        <title>Genome sequencing and annotation of Brassica cretica.</title>
        <authorList>
            <person name="Studholme D.J."/>
            <person name="Sarris P."/>
        </authorList>
    </citation>
    <scope>NUCLEOTIDE SEQUENCE</scope>
    <source>
        <strain evidence="2">PFS-109/04</strain>
        <tissue evidence="2">Leaf</tissue>
    </source>
</reference>
<feature type="region of interest" description="Disordered" evidence="1">
    <location>
        <begin position="159"/>
        <end position="209"/>
    </location>
</feature>
<evidence type="ECO:0000313" key="3">
    <source>
        <dbReference type="Proteomes" id="UP000712600"/>
    </source>
</evidence>